<dbReference type="VEuPathDB" id="FungiDB:BO78DRAFT_400413"/>
<protein>
    <submittedName>
        <fullName evidence="2">Uncharacterized protein</fullName>
    </submittedName>
</protein>
<dbReference type="Proteomes" id="UP000248423">
    <property type="component" value="Unassembled WGS sequence"/>
</dbReference>
<keyword evidence="3" id="KW-1185">Reference proteome</keyword>
<dbReference type="OrthoDB" id="10469999at2759"/>
<dbReference type="EMBL" id="KZ826393">
    <property type="protein sequence ID" value="PYI02500.1"/>
    <property type="molecule type" value="Genomic_DNA"/>
</dbReference>
<evidence type="ECO:0000256" key="1">
    <source>
        <dbReference type="SAM" id="MobiDB-lite"/>
    </source>
</evidence>
<sequence length="246" mass="28064">MPSYDLTKDSIIVDNLLAWKNRLIDFFVKKPARGHIRGQNGFEPHIKCTITLHQTFEDVNFHTLILSHHHHGDFFILILGPEQASPRRLVTTMSSWTTTGHTVERPTLKPGQPRNENNRYKGAQCFAHMVGEKVMFHHRKGPEASDNEHVWFIDWVYDQDSNEIGEPLNMARGVFGFEWRHDPPPLPIRENTAKGENEDVAGTTDSSTGDSLALPVHKNTVRFECEDVAGARHIFFSGLYIRDLDA</sequence>
<organism evidence="2 3">
    <name type="scientific">Aspergillus sclerotiicarbonarius (strain CBS 121057 / IBT 28362)</name>
    <dbReference type="NCBI Taxonomy" id="1448318"/>
    <lineage>
        <taxon>Eukaryota</taxon>
        <taxon>Fungi</taxon>
        <taxon>Dikarya</taxon>
        <taxon>Ascomycota</taxon>
        <taxon>Pezizomycotina</taxon>
        <taxon>Eurotiomycetes</taxon>
        <taxon>Eurotiomycetidae</taxon>
        <taxon>Eurotiales</taxon>
        <taxon>Aspergillaceae</taxon>
        <taxon>Aspergillus</taxon>
        <taxon>Aspergillus subgen. Circumdati</taxon>
    </lineage>
</organism>
<name>A0A319DZ53_ASPSB</name>
<reference evidence="2 3" key="1">
    <citation type="submission" date="2018-02" db="EMBL/GenBank/DDBJ databases">
        <title>The genomes of Aspergillus section Nigri reveals drivers in fungal speciation.</title>
        <authorList>
            <consortium name="DOE Joint Genome Institute"/>
            <person name="Vesth T.C."/>
            <person name="Nybo J."/>
            <person name="Theobald S."/>
            <person name="Brandl J."/>
            <person name="Frisvad J.C."/>
            <person name="Nielsen K.F."/>
            <person name="Lyhne E.K."/>
            <person name="Kogle M.E."/>
            <person name="Kuo A."/>
            <person name="Riley R."/>
            <person name="Clum A."/>
            <person name="Nolan M."/>
            <person name="Lipzen A."/>
            <person name="Salamov A."/>
            <person name="Henrissat B."/>
            <person name="Wiebenga A."/>
            <person name="De vries R.P."/>
            <person name="Grigoriev I.V."/>
            <person name="Mortensen U.H."/>
            <person name="Andersen M.R."/>
            <person name="Baker S.E."/>
        </authorList>
    </citation>
    <scope>NUCLEOTIDE SEQUENCE [LARGE SCALE GENOMIC DNA]</scope>
    <source>
        <strain evidence="2 3">CBS 121057</strain>
    </source>
</reference>
<gene>
    <name evidence="2" type="ORF">BO78DRAFT_400413</name>
</gene>
<evidence type="ECO:0000313" key="2">
    <source>
        <dbReference type="EMBL" id="PYI02500.1"/>
    </source>
</evidence>
<feature type="region of interest" description="Disordered" evidence="1">
    <location>
        <begin position="185"/>
        <end position="211"/>
    </location>
</feature>
<accession>A0A319DZ53</accession>
<proteinExistence type="predicted"/>
<dbReference type="AlphaFoldDB" id="A0A319DZ53"/>
<evidence type="ECO:0000313" key="3">
    <source>
        <dbReference type="Proteomes" id="UP000248423"/>
    </source>
</evidence>